<dbReference type="RefSeq" id="WP_270454915.1">
    <property type="nucleotide sequence ID" value="NZ_JADPIE010000007.1"/>
</dbReference>
<reference evidence="2" key="1">
    <citation type="submission" date="2020-11" db="EMBL/GenBank/DDBJ databases">
        <title>Halonatronomonas betainensis gen. nov., sp. nov. a novel haloalkaliphilic representative of the family Halanaerobiacae capable of betaine degradation.</title>
        <authorList>
            <person name="Boltyanskaya Y."/>
            <person name="Kevbrin V."/>
            <person name="Detkova E."/>
            <person name="Grouzdev D.S."/>
            <person name="Koziaeva V."/>
            <person name="Zhilina T."/>
        </authorList>
    </citation>
    <scope>NUCLEOTIDE SEQUENCE</scope>
    <source>
        <strain evidence="2">Z-7014</strain>
    </source>
</reference>
<feature type="signal peptide" evidence="1">
    <location>
        <begin position="1"/>
        <end position="23"/>
    </location>
</feature>
<dbReference type="AlphaFoldDB" id="A0A931AW55"/>
<accession>A0A931AW55</accession>
<evidence type="ECO:0000313" key="3">
    <source>
        <dbReference type="Proteomes" id="UP000621436"/>
    </source>
</evidence>
<dbReference type="EMBL" id="JADPIE010000007">
    <property type="protein sequence ID" value="MBF8437880.1"/>
    <property type="molecule type" value="Genomic_DNA"/>
</dbReference>
<dbReference type="Gene3D" id="2.60.40.10">
    <property type="entry name" value="Immunoglobulins"/>
    <property type="match status" value="1"/>
</dbReference>
<evidence type="ECO:0000313" key="2">
    <source>
        <dbReference type="EMBL" id="MBF8437880.1"/>
    </source>
</evidence>
<keyword evidence="1" id="KW-0732">Signal</keyword>
<dbReference type="Proteomes" id="UP000621436">
    <property type="component" value="Unassembled WGS sequence"/>
</dbReference>
<comment type="caution">
    <text evidence="2">The sequence shown here is derived from an EMBL/GenBank/DDBJ whole genome shotgun (WGS) entry which is preliminary data.</text>
</comment>
<organism evidence="2 3">
    <name type="scientific">Halonatronomonas betaini</name>
    <dbReference type="NCBI Taxonomy" id="2778430"/>
    <lineage>
        <taxon>Bacteria</taxon>
        <taxon>Bacillati</taxon>
        <taxon>Bacillota</taxon>
        <taxon>Clostridia</taxon>
        <taxon>Halanaerobiales</taxon>
        <taxon>Halarsenatibacteraceae</taxon>
        <taxon>Halonatronomonas</taxon>
    </lineage>
</organism>
<dbReference type="PROSITE" id="PS51257">
    <property type="entry name" value="PROKAR_LIPOPROTEIN"/>
    <property type="match status" value="1"/>
</dbReference>
<proteinExistence type="predicted"/>
<sequence>MKKRSLKFVGLFVFILVFTFTMAACDMVGNSAVEDTAGDVADSSETGELEIVMSSIDMEEEVGAQSLLFNRFQDFELEFYIQYQPDSSVNHTETISLDDADILEDNLGDDGYSVTFTALRESNWNVEVTLTGYNVNTEERVTIATGDTEAMVIAGQKRDVRLEIQQVTGGLDITVDQFPSEETGGELIEEVNIQLFDLEGELIEEMDFDYDVDNQNLLAEDLFPAYYTIQISWEGHGTVEEEIQARVVPGKVTEVPISLFGSQLTVGVDWTAEPASPENVQVEQNDEGFLISWDAVDNADSYNVLRKRTPYTHAHFAKVGEIVDTGEGNYEFQYDVEKPELFDIADFEFQIVSVREHPDKDYDLTSEPANGEFMVD</sequence>
<protein>
    <submittedName>
        <fullName evidence="2">Uncharacterized protein</fullName>
    </submittedName>
</protein>
<feature type="chain" id="PRO_5037940508" evidence="1">
    <location>
        <begin position="24"/>
        <end position="376"/>
    </location>
</feature>
<evidence type="ECO:0000256" key="1">
    <source>
        <dbReference type="SAM" id="SignalP"/>
    </source>
</evidence>
<name>A0A931AW55_9FIRM</name>
<dbReference type="InterPro" id="IPR013783">
    <property type="entry name" value="Ig-like_fold"/>
</dbReference>
<gene>
    <name evidence="2" type="ORF">I0Q91_12350</name>
</gene>
<keyword evidence="3" id="KW-1185">Reference proteome</keyword>